<proteinExistence type="predicted"/>
<dbReference type="Pfam" id="PF13439">
    <property type="entry name" value="Glyco_transf_4"/>
    <property type="match status" value="1"/>
</dbReference>
<keyword evidence="4" id="KW-1185">Reference proteome</keyword>
<accession>A0A1D9P7G0</accession>
<dbReference type="Gene3D" id="3.40.50.2000">
    <property type="entry name" value="Glycogen Phosphorylase B"/>
    <property type="match status" value="2"/>
</dbReference>
<evidence type="ECO:0000259" key="1">
    <source>
        <dbReference type="Pfam" id="PF00534"/>
    </source>
</evidence>
<dbReference type="AlphaFoldDB" id="A0A1D9P7G0"/>
<dbReference type="STRING" id="1306519.BIW12_03310"/>
<dbReference type="GO" id="GO:0016757">
    <property type="term" value="F:glycosyltransferase activity"/>
    <property type="evidence" value="ECO:0007669"/>
    <property type="project" value="InterPro"/>
</dbReference>
<dbReference type="InterPro" id="IPR001296">
    <property type="entry name" value="Glyco_trans_1"/>
</dbReference>
<gene>
    <name evidence="3" type="ORF">BIW12_03310</name>
</gene>
<evidence type="ECO:0000313" key="3">
    <source>
        <dbReference type="EMBL" id="AOZ98537.1"/>
    </source>
</evidence>
<dbReference type="Proteomes" id="UP000178198">
    <property type="component" value="Chromosome"/>
</dbReference>
<dbReference type="PANTHER" id="PTHR12526">
    <property type="entry name" value="GLYCOSYLTRANSFERASE"/>
    <property type="match status" value="1"/>
</dbReference>
<dbReference type="EMBL" id="CP017774">
    <property type="protein sequence ID" value="AOZ98537.1"/>
    <property type="molecule type" value="Genomic_DNA"/>
</dbReference>
<protein>
    <submittedName>
        <fullName evidence="3">Uncharacterized protein</fullName>
    </submittedName>
</protein>
<dbReference type="Pfam" id="PF00534">
    <property type="entry name" value="Glycos_transf_1"/>
    <property type="match status" value="1"/>
</dbReference>
<organism evidence="3 4">
    <name type="scientific">Flavobacterium commune</name>
    <dbReference type="NCBI Taxonomy" id="1306519"/>
    <lineage>
        <taxon>Bacteria</taxon>
        <taxon>Pseudomonadati</taxon>
        <taxon>Bacteroidota</taxon>
        <taxon>Flavobacteriia</taxon>
        <taxon>Flavobacteriales</taxon>
        <taxon>Flavobacteriaceae</taxon>
        <taxon>Flavobacterium</taxon>
    </lineage>
</organism>
<feature type="domain" description="Glycosyltransferase subfamily 4-like N-terminal" evidence="2">
    <location>
        <begin position="14"/>
        <end position="183"/>
    </location>
</feature>
<name>A0A1D9P7G0_9FLAO</name>
<evidence type="ECO:0000259" key="2">
    <source>
        <dbReference type="Pfam" id="PF13439"/>
    </source>
</evidence>
<evidence type="ECO:0000313" key="4">
    <source>
        <dbReference type="Proteomes" id="UP000178198"/>
    </source>
</evidence>
<dbReference type="KEGG" id="fcm:BIW12_03310"/>
<dbReference type="CDD" id="cd03820">
    <property type="entry name" value="GT4_AmsD-like"/>
    <property type="match status" value="1"/>
</dbReference>
<dbReference type="RefSeq" id="WP_071183805.1">
    <property type="nucleotide sequence ID" value="NZ_CP017774.1"/>
</dbReference>
<dbReference type="PANTHER" id="PTHR12526:SF630">
    <property type="entry name" value="GLYCOSYLTRANSFERASE"/>
    <property type="match status" value="1"/>
</dbReference>
<reference evidence="3 4" key="1">
    <citation type="submission" date="2016-10" db="EMBL/GenBank/DDBJ databases">
        <title>Complete Genome Sequence of Flavobacterium sp. PK15.</title>
        <authorList>
            <person name="Ekwe A."/>
            <person name="Kim S.B."/>
        </authorList>
    </citation>
    <scope>NUCLEOTIDE SEQUENCE [LARGE SCALE GENOMIC DNA]</scope>
    <source>
        <strain evidence="3 4">PK15</strain>
    </source>
</reference>
<feature type="domain" description="Glycosyl transferase family 1" evidence="1">
    <location>
        <begin position="185"/>
        <end position="348"/>
    </location>
</feature>
<dbReference type="InterPro" id="IPR028098">
    <property type="entry name" value="Glyco_trans_4-like_N"/>
</dbReference>
<dbReference type="OrthoDB" id="9811239at2"/>
<dbReference type="SUPFAM" id="SSF53756">
    <property type="entry name" value="UDP-Glycosyltransferase/glycogen phosphorylase"/>
    <property type="match status" value="1"/>
</dbReference>
<sequence>MRVAFVTDQIYLHGGIEKVLAEKANYFAEVCGYEVVILTNEQKKQAPCYAISAKIQLLDLAINYNRKKSYFSWANLQKLPNHVYQLNQILHKLQPDVVIVSNFGYETYLIPFLYKKAKKIKEFHSSRYFESQLRKQNVSFLKKSYNQFNDWMESKYHHLVVLNKDEVAYYKSSNVVVIPNPVSIPKERASLTNKKVIAAGRIAPVKGFDKLIKAWEKVHAVFPEWELHFYGEDYLETQQQLENLIKTYNLENTIYFKGSSSKMLEIFMDYSIYAMSSETECFPMVLLEALSVGLPIVSFDCPNGPRNIVTDGQDGFLAENQNVKDLAEKILFLMQNENKRTVLGVNAKSNSYRFSTPVVMQHWINLLYS</sequence>